<comment type="caution">
    <text evidence="2">The sequence shown here is derived from an EMBL/GenBank/DDBJ whole genome shotgun (WGS) entry which is preliminary data.</text>
</comment>
<dbReference type="SUPFAM" id="SSF56219">
    <property type="entry name" value="DNase I-like"/>
    <property type="match status" value="1"/>
</dbReference>
<dbReference type="PANTHER" id="PTHR12121:SF34">
    <property type="entry name" value="PROTEIN ANGEL"/>
    <property type="match status" value="1"/>
</dbReference>
<reference evidence="2 3" key="1">
    <citation type="submission" date="2022-12" db="EMBL/GenBank/DDBJ databases">
        <title>Chromosome-level genome of Tegillarca granosa.</title>
        <authorList>
            <person name="Kim J."/>
        </authorList>
    </citation>
    <scope>NUCLEOTIDE SEQUENCE [LARGE SCALE GENOMIC DNA]</scope>
    <source>
        <strain evidence="2">Teg-2019</strain>
        <tissue evidence="2">Adductor muscle</tissue>
    </source>
</reference>
<keyword evidence="3" id="KW-1185">Reference proteome</keyword>
<evidence type="ECO:0000313" key="2">
    <source>
        <dbReference type="EMBL" id="KAJ8308240.1"/>
    </source>
</evidence>
<evidence type="ECO:0000313" key="3">
    <source>
        <dbReference type="Proteomes" id="UP001217089"/>
    </source>
</evidence>
<dbReference type="Pfam" id="PF03372">
    <property type="entry name" value="Exo_endo_phos"/>
    <property type="match status" value="1"/>
</dbReference>
<gene>
    <name evidence="2" type="ORF">KUTeg_013114</name>
</gene>
<feature type="domain" description="Endonuclease/exonuclease/phosphatase" evidence="1">
    <location>
        <begin position="273"/>
        <end position="620"/>
    </location>
</feature>
<dbReference type="InterPro" id="IPR005135">
    <property type="entry name" value="Endo/exonuclease/phosphatase"/>
</dbReference>
<name>A0ABQ9ESV3_TEGGR</name>
<organism evidence="2 3">
    <name type="scientific">Tegillarca granosa</name>
    <name type="common">Malaysian cockle</name>
    <name type="synonym">Anadara granosa</name>
    <dbReference type="NCBI Taxonomy" id="220873"/>
    <lineage>
        <taxon>Eukaryota</taxon>
        <taxon>Metazoa</taxon>
        <taxon>Spiralia</taxon>
        <taxon>Lophotrochozoa</taxon>
        <taxon>Mollusca</taxon>
        <taxon>Bivalvia</taxon>
        <taxon>Autobranchia</taxon>
        <taxon>Pteriomorphia</taxon>
        <taxon>Arcoida</taxon>
        <taxon>Arcoidea</taxon>
        <taxon>Arcidae</taxon>
        <taxon>Tegillarca</taxon>
    </lineage>
</organism>
<protein>
    <recommendedName>
        <fullName evidence="1">Endonuclease/exonuclease/phosphatase domain-containing protein</fullName>
    </recommendedName>
</protein>
<dbReference type="Proteomes" id="UP001217089">
    <property type="component" value="Unassembled WGS sequence"/>
</dbReference>
<sequence length="682" mass="78149">MLALCDSVVVLCFSAGDSHPSSRPLKMVANFVLCRFSVVASTNGNHYLAPLMELSEKLRFEKAKEGNMGTHNGKVEKTDQKIENKSCDLDNVENVQDTSDTVVMLTKSNELHDHDIKKHVMESDPCIVDMSVKSDEKPCSFGIFSNLFQLSDHEKSKRFSSTNPQCFHRIGTPITPEKMKMLASAQGLVDTANDSLLLDFQMKSETSSSSLKREFHVDSMQPLKRLCQEEELEEEFVLPKEGYRDPRQWEWTHLGNQINAGKKTVEGMDFTLMSYNVLSQDLLEDNIWLYPYCQEEILDWSWRKRMLLYQFKEFQPDILCLQEVHMNHFKDFYEPALSALGYKGRFQKRTGYKYDGCATFYKTNKFTELGVHNVEYARIGHSLDRDNVALILELKPVYHGQCSSSSSSSENMESIFVANTHLLFNPKRGDVKLAQLMMLFAEIDKVSHKWNMTTSPTSYHPIIICGDFNLEPQSDIYKFITRGYLHYDGLYKNYLSGQREGRRGRDQVLSADFFPASLQISDQCQFMHLCSERGHSSSKTQCLANGCPFLPSPSTPVTENGVSLSQNNVPYISQQTGYLWHHLNLVSTYKHRIERFQHRKKEVTTHHLGADCTVDYIFYNVVHRNILTQRNNEIRPTNITEGKLKLLGRYGLLSTDELHGMGSLPNAFNPSDHLPIMKFVSN</sequence>
<accession>A0ABQ9ESV3</accession>
<proteinExistence type="predicted"/>
<dbReference type="EMBL" id="JARBDR010000657">
    <property type="protein sequence ID" value="KAJ8308240.1"/>
    <property type="molecule type" value="Genomic_DNA"/>
</dbReference>
<dbReference type="InterPro" id="IPR050410">
    <property type="entry name" value="CCR4/nocturin_mRNA_transcr"/>
</dbReference>
<evidence type="ECO:0000259" key="1">
    <source>
        <dbReference type="Pfam" id="PF03372"/>
    </source>
</evidence>
<dbReference type="Gene3D" id="3.60.10.10">
    <property type="entry name" value="Endonuclease/exonuclease/phosphatase"/>
    <property type="match status" value="1"/>
</dbReference>
<dbReference type="InterPro" id="IPR036691">
    <property type="entry name" value="Endo/exonu/phosph_ase_sf"/>
</dbReference>
<dbReference type="PANTHER" id="PTHR12121">
    <property type="entry name" value="CARBON CATABOLITE REPRESSOR PROTEIN 4"/>
    <property type="match status" value="1"/>
</dbReference>